<organism evidence="1 2">
    <name type="scientific">Portunus trituberculatus</name>
    <name type="common">Swimming crab</name>
    <name type="synonym">Neptunus trituberculatus</name>
    <dbReference type="NCBI Taxonomy" id="210409"/>
    <lineage>
        <taxon>Eukaryota</taxon>
        <taxon>Metazoa</taxon>
        <taxon>Ecdysozoa</taxon>
        <taxon>Arthropoda</taxon>
        <taxon>Crustacea</taxon>
        <taxon>Multicrustacea</taxon>
        <taxon>Malacostraca</taxon>
        <taxon>Eumalacostraca</taxon>
        <taxon>Eucarida</taxon>
        <taxon>Decapoda</taxon>
        <taxon>Pleocyemata</taxon>
        <taxon>Brachyura</taxon>
        <taxon>Eubrachyura</taxon>
        <taxon>Portunoidea</taxon>
        <taxon>Portunidae</taxon>
        <taxon>Portuninae</taxon>
        <taxon>Portunus</taxon>
    </lineage>
</organism>
<gene>
    <name evidence="1" type="ORF">E2C01_047807</name>
</gene>
<evidence type="ECO:0000313" key="1">
    <source>
        <dbReference type="EMBL" id="MPC53904.1"/>
    </source>
</evidence>
<evidence type="ECO:0000313" key="2">
    <source>
        <dbReference type="Proteomes" id="UP000324222"/>
    </source>
</evidence>
<accession>A0A5B7GBI3</accession>
<keyword evidence="2" id="KW-1185">Reference proteome</keyword>
<dbReference type="Proteomes" id="UP000324222">
    <property type="component" value="Unassembled WGS sequence"/>
</dbReference>
<dbReference type="EMBL" id="VSRR010011968">
    <property type="protein sequence ID" value="MPC53904.1"/>
    <property type="molecule type" value="Genomic_DNA"/>
</dbReference>
<dbReference type="AlphaFoldDB" id="A0A5B7GBI3"/>
<comment type="caution">
    <text evidence="1">The sequence shown here is derived from an EMBL/GenBank/DDBJ whole genome shotgun (WGS) entry which is preliminary data.</text>
</comment>
<reference evidence="1 2" key="1">
    <citation type="submission" date="2019-05" db="EMBL/GenBank/DDBJ databases">
        <title>Another draft genome of Portunus trituberculatus and its Hox gene families provides insights of decapod evolution.</title>
        <authorList>
            <person name="Jeong J.-H."/>
            <person name="Song I."/>
            <person name="Kim S."/>
            <person name="Choi T."/>
            <person name="Kim D."/>
            <person name="Ryu S."/>
            <person name="Kim W."/>
        </authorList>
    </citation>
    <scope>NUCLEOTIDE SEQUENCE [LARGE SCALE GENOMIC DNA]</scope>
    <source>
        <tissue evidence="1">Muscle</tissue>
    </source>
</reference>
<protein>
    <submittedName>
        <fullName evidence="1">Uncharacterized protein</fullName>
    </submittedName>
</protein>
<sequence length="96" mass="10669">MSLVATAELRTCLPSFAPPMNIYSKFPLAQLVVLRGGGTSLDKRTIDTIRNLFTSYPQTPARNKCKSVYCSFQSGMGSVARRSLLDLEKTRRTPQI</sequence>
<name>A0A5B7GBI3_PORTR</name>
<proteinExistence type="predicted"/>